<keyword evidence="2" id="KW-1185">Reference proteome</keyword>
<dbReference type="Proteomes" id="UP000027195">
    <property type="component" value="Unassembled WGS sequence"/>
</dbReference>
<dbReference type="InParanoid" id="A0A067MGF8"/>
<accession>A0A067MGF8</accession>
<dbReference type="STRING" id="930990.A0A067MGF8"/>
<dbReference type="HOGENOM" id="CLU_006344_1_2_1"/>
<sequence>MPNDIIQVFIPAIAGHMPSKIVQSIREFMDCCYILRRSAHTEADLSLYSTTLKKYHATREIFKDTGVRDSISLPRHHSLKHYELLIQEFGSPNGHCSSLTESKHIVAVKEPWRRSNRNEPLAQMLETNRRLDQLSAARSDFESRGMLRGSVYMDALVREGLAAYDEDFDEKASGVDDVDDDDSGPASEDSIVPTILLAQRPLKGYPTSAAALSTHIGFPGLLDAVRRFLYAQVAPNDPCPLGEIPLAECPRFKGKISTRGSAVATFYAPSDQSSLNGMKKERIYAVPLWRGAHPRRDCIFTTENSKLPGLQGLSTARVRQFLSISHNGAHYQCALVEWFMVHGVAPDEDTSLWIVKPELNRDGSRSTSLIHLDHILRAAHLIPVFGDGFLPTDFHFSYSLDAFDYFYVNKYIDHHANEHAF</sequence>
<reference evidence="2" key="1">
    <citation type="journal article" date="2014" name="Proc. Natl. Acad. Sci. U.S.A.">
        <title>Extensive sampling of basidiomycete genomes demonstrates inadequacy of the white-rot/brown-rot paradigm for wood decay fungi.</title>
        <authorList>
            <person name="Riley R."/>
            <person name="Salamov A.A."/>
            <person name="Brown D.W."/>
            <person name="Nagy L.G."/>
            <person name="Floudas D."/>
            <person name="Held B.W."/>
            <person name="Levasseur A."/>
            <person name="Lombard V."/>
            <person name="Morin E."/>
            <person name="Otillar R."/>
            <person name="Lindquist E.A."/>
            <person name="Sun H."/>
            <person name="LaButti K.M."/>
            <person name="Schmutz J."/>
            <person name="Jabbour D."/>
            <person name="Luo H."/>
            <person name="Baker S.E."/>
            <person name="Pisabarro A.G."/>
            <person name="Walton J.D."/>
            <person name="Blanchette R.A."/>
            <person name="Henrissat B."/>
            <person name="Martin F."/>
            <person name="Cullen D."/>
            <person name="Hibbett D.S."/>
            <person name="Grigoriev I.V."/>
        </authorList>
    </citation>
    <scope>NUCLEOTIDE SEQUENCE [LARGE SCALE GENOMIC DNA]</scope>
    <source>
        <strain evidence="2">FD-172 SS1</strain>
    </source>
</reference>
<dbReference type="OrthoDB" id="3199698at2759"/>
<name>A0A067MGF8_BOTB1</name>
<proteinExistence type="predicted"/>
<organism evidence="1 2">
    <name type="scientific">Botryobasidium botryosum (strain FD-172 SS1)</name>
    <dbReference type="NCBI Taxonomy" id="930990"/>
    <lineage>
        <taxon>Eukaryota</taxon>
        <taxon>Fungi</taxon>
        <taxon>Dikarya</taxon>
        <taxon>Basidiomycota</taxon>
        <taxon>Agaricomycotina</taxon>
        <taxon>Agaricomycetes</taxon>
        <taxon>Cantharellales</taxon>
        <taxon>Botryobasidiaceae</taxon>
        <taxon>Botryobasidium</taxon>
    </lineage>
</organism>
<protein>
    <submittedName>
        <fullName evidence="1">Uncharacterized protein</fullName>
    </submittedName>
</protein>
<evidence type="ECO:0000313" key="2">
    <source>
        <dbReference type="Proteomes" id="UP000027195"/>
    </source>
</evidence>
<dbReference type="AlphaFoldDB" id="A0A067MGF8"/>
<dbReference type="EMBL" id="KL198065">
    <property type="protein sequence ID" value="KDQ10666.1"/>
    <property type="molecule type" value="Genomic_DNA"/>
</dbReference>
<evidence type="ECO:0000313" key="1">
    <source>
        <dbReference type="EMBL" id="KDQ10666.1"/>
    </source>
</evidence>
<gene>
    <name evidence="1" type="ORF">BOTBODRAFT_177952</name>
</gene>